<dbReference type="Gene3D" id="2.50.20.10">
    <property type="entry name" value="Lipoprotein localisation LolA/LolB/LppX"/>
    <property type="match status" value="1"/>
</dbReference>
<dbReference type="AlphaFoldDB" id="A0A383C9R5"/>
<dbReference type="EMBL" id="UINC01206657">
    <property type="protein sequence ID" value="SVE28385.1"/>
    <property type="molecule type" value="Genomic_DNA"/>
</dbReference>
<organism evidence="2">
    <name type="scientific">marine metagenome</name>
    <dbReference type="NCBI Taxonomy" id="408172"/>
    <lineage>
        <taxon>unclassified sequences</taxon>
        <taxon>metagenomes</taxon>
        <taxon>ecological metagenomes</taxon>
    </lineage>
</organism>
<name>A0A383C9R5_9ZZZZ</name>
<reference evidence="2" key="1">
    <citation type="submission" date="2018-05" db="EMBL/GenBank/DDBJ databases">
        <authorList>
            <person name="Lanie J.A."/>
            <person name="Ng W.-L."/>
            <person name="Kazmierczak K.M."/>
            <person name="Andrzejewski T.M."/>
            <person name="Davidsen T.M."/>
            <person name="Wayne K.J."/>
            <person name="Tettelin H."/>
            <person name="Glass J.I."/>
            <person name="Rusch D."/>
            <person name="Podicherti R."/>
            <person name="Tsui H.-C.T."/>
            <person name="Winkler M.E."/>
        </authorList>
    </citation>
    <scope>NUCLEOTIDE SEQUENCE</scope>
</reference>
<dbReference type="InterPro" id="IPR033399">
    <property type="entry name" value="TP_0789-like"/>
</dbReference>
<protein>
    <recommendedName>
        <fullName evidence="1">Uncharacterized protein TP-0789 domain-containing protein</fullName>
    </recommendedName>
</protein>
<accession>A0A383C9R5</accession>
<evidence type="ECO:0000313" key="2">
    <source>
        <dbReference type="EMBL" id="SVE28385.1"/>
    </source>
</evidence>
<proteinExistence type="predicted"/>
<feature type="domain" description="Uncharacterized protein TP-0789" evidence="1">
    <location>
        <begin position="63"/>
        <end position="108"/>
    </location>
</feature>
<feature type="non-terminal residue" evidence="2">
    <location>
        <position position="108"/>
    </location>
</feature>
<dbReference type="Pfam" id="PF17131">
    <property type="entry name" value="LolA_like"/>
    <property type="match status" value="1"/>
</dbReference>
<feature type="non-terminal residue" evidence="2">
    <location>
        <position position="1"/>
    </location>
</feature>
<evidence type="ECO:0000259" key="1">
    <source>
        <dbReference type="Pfam" id="PF17131"/>
    </source>
</evidence>
<sequence>MKIKLLFVFTTFLYSMTGLELATIMENKGKPIDIKSESSMEIIKKNGKKRTLKLINRSKDNSKKQMLWFLEPKDDFGIAFLKIEHEDENDFMNMWLPGFKKNRRISSS</sequence>
<dbReference type="CDD" id="cd16329">
    <property type="entry name" value="LolA_like"/>
    <property type="match status" value="1"/>
</dbReference>
<gene>
    <name evidence="2" type="ORF">METZ01_LOCUS481239</name>
</gene>